<feature type="compositionally biased region" description="Basic and acidic residues" evidence="1">
    <location>
        <begin position="1"/>
        <end position="13"/>
    </location>
</feature>
<feature type="domain" description="Fe2OG dioxygenase" evidence="2">
    <location>
        <begin position="411"/>
        <end position="548"/>
    </location>
</feature>
<dbReference type="InterPro" id="IPR044862">
    <property type="entry name" value="Pro_4_hyd_alph_FE2OG_OXY"/>
</dbReference>
<dbReference type="PaxDb" id="35128-Thaps7155"/>
<protein>
    <recommendedName>
        <fullName evidence="2">Fe2OG dioxygenase domain-containing protein</fullName>
    </recommendedName>
</protein>
<dbReference type="AlphaFoldDB" id="B5YNH8"/>
<dbReference type="GeneID" id="7447133"/>
<dbReference type="PROSITE" id="PS51471">
    <property type="entry name" value="FE2OG_OXY"/>
    <property type="match status" value="1"/>
</dbReference>
<gene>
    <name evidence="3" type="ORF">THAPS_7155</name>
</gene>
<dbReference type="Gene3D" id="2.60.120.620">
    <property type="entry name" value="q2cbj1_9rhob like domain"/>
    <property type="match status" value="1"/>
</dbReference>
<dbReference type="PANTHER" id="PTHR14650:SF1">
    <property type="entry name" value="2-OXOGLUTARATE AND IRON-DEPENDENT OXYGENASE DOMAIN-CONTAINING PROTEIN 3"/>
    <property type="match status" value="1"/>
</dbReference>
<dbReference type="HOGENOM" id="CLU_466557_0_0_1"/>
<feature type="region of interest" description="Disordered" evidence="1">
    <location>
        <begin position="1"/>
        <end position="22"/>
    </location>
</feature>
<reference evidence="3 4" key="2">
    <citation type="journal article" date="2008" name="Nature">
        <title>The Phaeodactylum genome reveals the evolutionary history of diatom genomes.</title>
        <authorList>
            <person name="Bowler C."/>
            <person name="Allen A.E."/>
            <person name="Badger J.H."/>
            <person name="Grimwood J."/>
            <person name="Jabbari K."/>
            <person name="Kuo A."/>
            <person name="Maheswari U."/>
            <person name="Martens C."/>
            <person name="Maumus F."/>
            <person name="Otillar R.P."/>
            <person name="Rayko E."/>
            <person name="Salamov A."/>
            <person name="Vandepoele K."/>
            <person name="Beszteri B."/>
            <person name="Gruber A."/>
            <person name="Heijde M."/>
            <person name="Katinka M."/>
            <person name="Mock T."/>
            <person name="Valentin K."/>
            <person name="Verret F."/>
            <person name="Berges J.A."/>
            <person name="Brownlee C."/>
            <person name="Cadoret J.P."/>
            <person name="Chiovitti A."/>
            <person name="Choi C.J."/>
            <person name="Coesel S."/>
            <person name="De Martino A."/>
            <person name="Detter J.C."/>
            <person name="Durkin C."/>
            <person name="Falciatore A."/>
            <person name="Fournet J."/>
            <person name="Haruta M."/>
            <person name="Huysman M.J."/>
            <person name="Jenkins B.D."/>
            <person name="Jiroutova K."/>
            <person name="Jorgensen R.E."/>
            <person name="Joubert Y."/>
            <person name="Kaplan A."/>
            <person name="Kroger N."/>
            <person name="Kroth P.G."/>
            <person name="La Roche J."/>
            <person name="Lindquist E."/>
            <person name="Lommer M."/>
            <person name="Martin-Jezequel V."/>
            <person name="Lopez P.J."/>
            <person name="Lucas S."/>
            <person name="Mangogna M."/>
            <person name="McGinnis K."/>
            <person name="Medlin L.K."/>
            <person name="Montsant A."/>
            <person name="Oudot-Le Secq M.P."/>
            <person name="Napoli C."/>
            <person name="Obornik M."/>
            <person name="Parker M.S."/>
            <person name="Petit J.L."/>
            <person name="Porcel B.M."/>
            <person name="Poulsen N."/>
            <person name="Robison M."/>
            <person name="Rychlewski L."/>
            <person name="Rynearson T.A."/>
            <person name="Schmutz J."/>
            <person name="Shapiro H."/>
            <person name="Siaut M."/>
            <person name="Stanley M."/>
            <person name="Sussman M.R."/>
            <person name="Taylor A.R."/>
            <person name="Vardi A."/>
            <person name="von Dassow P."/>
            <person name="Vyverman W."/>
            <person name="Willis A."/>
            <person name="Wyrwicz L.S."/>
            <person name="Rokhsar D.S."/>
            <person name="Weissenbach J."/>
            <person name="Armbrust E.V."/>
            <person name="Green B.R."/>
            <person name="Van de Peer Y."/>
            <person name="Grigoriev I.V."/>
        </authorList>
    </citation>
    <scope>NUCLEOTIDE SEQUENCE [LARGE SCALE GENOMIC DNA]</scope>
    <source>
        <strain evidence="3 4">CCMP1335</strain>
    </source>
</reference>
<proteinExistence type="predicted"/>
<keyword evidence="4" id="KW-1185">Reference proteome</keyword>
<dbReference type="InterPro" id="IPR005123">
    <property type="entry name" value="Oxoglu/Fe-dep_dioxygenase_dom"/>
</dbReference>
<reference evidence="3 4" key="1">
    <citation type="journal article" date="2004" name="Science">
        <title>The genome of the diatom Thalassiosira pseudonana: ecology, evolution, and metabolism.</title>
        <authorList>
            <person name="Armbrust E.V."/>
            <person name="Berges J.A."/>
            <person name="Bowler C."/>
            <person name="Green B.R."/>
            <person name="Martinez D."/>
            <person name="Putnam N.H."/>
            <person name="Zhou S."/>
            <person name="Allen A.E."/>
            <person name="Apt K.E."/>
            <person name="Bechner M."/>
            <person name="Brzezinski M.A."/>
            <person name="Chaal B.K."/>
            <person name="Chiovitti A."/>
            <person name="Davis A.K."/>
            <person name="Demarest M.S."/>
            <person name="Detter J.C."/>
            <person name="Glavina T."/>
            <person name="Goodstein D."/>
            <person name="Hadi M.Z."/>
            <person name="Hellsten U."/>
            <person name="Hildebrand M."/>
            <person name="Jenkins B.D."/>
            <person name="Jurka J."/>
            <person name="Kapitonov V.V."/>
            <person name="Kroger N."/>
            <person name="Lau W.W."/>
            <person name="Lane T.W."/>
            <person name="Larimer F.W."/>
            <person name="Lippmeier J.C."/>
            <person name="Lucas S."/>
            <person name="Medina M."/>
            <person name="Montsant A."/>
            <person name="Obornik M."/>
            <person name="Parker M.S."/>
            <person name="Palenik B."/>
            <person name="Pazour G.J."/>
            <person name="Richardson P.M."/>
            <person name="Rynearson T.A."/>
            <person name="Saito M.A."/>
            <person name="Schwartz D.C."/>
            <person name="Thamatrakoln K."/>
            <person name="Valentin K."/>
            <person name="Vardi A."/>
            <person name="Wilkerson F.P."/>
            <person name="Rokhsar D.S."/>
        </authorList>
    </citation>
    <scope>NUCLEOTIDE SEQUENCE [LARGE SCALE GENOMIC DNA]</scope>
    <source>
        <strain evidence="3 4">CCMP1335</strain>
    </source>
</reference>
<dbReference type="RefSeq" id="XP_002295915.1">
    <property type="nucleotide sequence ID" value="XM_002295879.1"/>
</dbReference>
<dbReference type="eggNOG" id="ENOG502T3DM">
    <property type="taxonomic scope" value="Eukaryota"/>
</dbReference>
<name>B5YNH8_THAPS</name>
<dbReference type="Pfam" id="PF13640">
    <property type="entry name" value="2OG-FeII_Oxy_3"/>
    <property type="match status" value="1"/>
</dbReference>
<dbReference type="InParanoid" id="B5YNH8"/>
<evidence type="ECO:0000259" key="2">
    <source>
        <dbReference type="PROSITE" id="PS51471"/>
    </source>
</evidence>
<dbReference type="PANTHER" id="PTHR14650">
    <property type="entry name" value="PROLYL HYDROXYLASE-RELATED"/>
    <property type="match status" value="1"/>
</dbReference>
<dbReference type="EMBL" id="CP001160">
    <property type="protein sequence ID" value="ACI64632.1"/>
    <property type="molecule type" value="Genomic_DNA"/>
</dbReference>
<dbReference type="STRING" id="35128.B5YNH8"/>
<evidence type="ECO:0000313" key="4">
    <source>
        <dbReference type="Proteomes" id="UP000001449"/>
    </source>
</evidence>
<dbReference type="KEGG" id="tps:THAPS_7155"/>
<sequence length="585" mass="64187">MDQDRTSHHETSKGPRSLHQWRRKVLPEYIPATRKSLQTESTNGKCRILLYVIQGIKPQPPPTPTTPFASQLEHSAPPEQKTCNMILRSIVGVVTTALIVTQSDAFTNTGASVRSRAPYQPTPLFAAPTADPVAASVARVEETLKEYMEASPGDREALLVPLREAMMAASSSTVGTNELFVKSEVKNIEVSAPPPIYTQAMISQQVTLPATSAKEAVLTTASGTMEDLKQAVAAMDSTKVTTLLHSGLELDEVTTDKAFWTVVSAVNRAEALDQPLSADVPVMLHHIFDADLKHLLTREQIRTNVTCMMPEEAGANRIGMNYIFDDSAHKDLPLQEGRRCEGGSCCDKCSRNIFPTFASNDDINFDVFPGLESLTFNELETVSAATILQFTRLVERVRRTIAHEYGLPLSTILPLQAYSRKYVAGTTQQGGGGGEGDFVTLHTDEATHDGYHYSCVLYLSTQGEDFEGGNFVFNDPDPDVSNKVNEDDYELDYGSLEEVIRTAGRKFTPFSPTRGAAVIFSSGWENMHEVDKITSGVRHCVPCFFTTCPVPEAAYTQMHKGEYAREFGKGEGVIDEVAHDLHTVV</sequence>
<dbReference type="InterPro" id="IPR039210">
    <property type="entry name" value="OGFOD3"/>
</dbReference>
<accession>B5YNH8</accession>
<dbReference type="Proteomes" id="UP000001449">
    <property type="component" value="Chromosome 7"/>
</dbReference>
<evidence type="ECO:0000313" key="3">
    <source>
        <dbReference type="EMBL" id="ACI64632.1"/>
    </source>
</evidence>
<organism evidence="3 4">
    <name type="scientific">Thalassiosira pseudonana</name>
    <name type="common">Marine diatom</name>
    <name type="synonym">Cyclotella nana</name>
    <dbReference type="NCBI Taxonomy" id="35128"/>
    <lineage>
        <taxon>Eukaryota</taxon>
        <taxon>Sar</taxon>
        <taxon>Stramenopiles</taxon>
        <taxon>Ochrophyta</taxon>
        <taxon>Bacillariophyta</taxon>
        <taxon>Coscinodiscophyceae</taxon>
        <taxon>Thalassiosirophycidae</taxon>
        <taxon>Thalassiosirales</taxon>
        <taxon>Thalassiosiraceae</taxon>
        <taxon>Thalassiosira</taxon>
    </lineage>
</organism>
<evidence type="ECO:0000256" key="1">
    <source>
        <dbReference type="SAM" id="MobiDB-lite"/>
    </source>
</evidence>